<evidence type="ECO:0000313" key="8">
    <source>
        <dbReference type="Proteomes" id="UP001497744"/>
    </source>
</evidence>
<dbReference type="CDD" id="cd23790">
    <property type="entry name" value="UBCc_UBE2A_2B"/>
    <property type="match status" value="1"/>
</dbReference>
<gene>
    <name evidence="7" type="ORF">BcabD6B2_11750</name>
</gene>
<evidence type="ECO:0000259" key="5">
    <source>
        <dbReference type="PROSITE" id="PS50127"/>
    </source>
</evidence>
<evidence type="ECO:0000256" key="4">
    <source>
        <dbReference type="SAM" id="MobiDB-lite"/>
    </source>
</evidence>
<feature type="domain" description="UBC core" evidence="5">
    <location>
        <begin position="4"/>
        <end position="152"/>
    </location>
</feature>
<sequence>MGTEARRRLLLDLRKLQQELPDTVCASPIDGDMFNWQAVILGPGNTEWEGGIFTLSLKFPQDYPHKPPVVKFTTRIFHPNVYQDGSICLDILDKEWSPVFDVCGILTSIQSLLTDPNNKSPANKEAAILCVEHRSERASQRPRRRWTTMSSFNELMHVAVRGFSNIEELLEAFFGFLCKQTDFYHTQLSEQELRHFGLDRSVNRRGFKPDHMRTLLARIFDKNLRLYRELHQPYLLGASAPQTQTATVPSVPRRDGSTSKDGNNDTVVASGRAAAKGSGVADSVIAVDKAGGSLEHTSERKIPDKEGKRPSQTSELSGLHRGGVDKDSDSGNGGDDDKSALPVVEGVDEAAADMLCTRFTLTTWNGGKTSIYCWTQTFTDITVELVSRQPLRASDVKLKATRDTLHLRLWDKRVLDGRLRFPIKVEDVMWSVEDKSRLVLSLEKVEELWWDCLLEGHPKIDVTQIESVKRFDEFSAPAQREMVKMMKQHREKPPTSGF</sequence>
<evidence type="ECO:0000259" key="6">
    <source>
        <dbReference type="PROSITE" id="PS51203"/>
    </source>
</evidence>
<dbReference type="Pfam" id="PF04969">
    <property type="entry name" value="CS"/>
    <property type="match status" value="1"/>
</dbReference>
<dbReference type="GeneID" id="94193223"/>
<reference evidence="7 8" key="1">
    <citation type="submission" date="2021-06" db="EMBL/GenBank/DDBJ databases">
        <title>Genome sequence of Babesia caballi.</title>
        <authorList>
            <person name="Yamagishi J."/>
            <person name="Kidaka T."/>
            <person name="Ochi A."/>
        </authorList>
    </citation>
    <scope>NUCLEOTIDE SEQUENCE [LARGE SCALE GENOMIC DNA]</scope>
    <source>
        <strain evidence="7">USDA-D6B2</strain>
    </source>
</reference>
<dbReference type="SMART" id="SM00212">
    <property type="entry name" value="UBCc"/>
    <property type="match status" value="1"/>
</dbReference>
<dbReference type="PROSITE" id="PS00183">
    <property type="entry name" value="UBC_1"/>
    <property type="match status" value="1"/>
</dbReference>
<dbReference type="AlphaFoldDB" id="A0AAV4LQJ0"/>
<feature type="compositionally biased region" description="Basic and acidic residues" evidence="4">
    <location>
        <begin position="296"/>
        <end position="309"/>
    </location>
</feature>
<dbReference type="Gene3D" id="3.10.110.10">
    <property type="entry name" value="Ubiquitin Conjugating Enzyme"/>
    <property type="match status" value="1"/>
</dbReference>
<comment type="caution">
    <text evidence="7">The sequence shown here is derived from an EMBL/GenBank/DDBJ whole genome shotgun (WGS) entry which is preliminary data.</text>
</comment>
<organism evidence="7 8">
    <name type="scientific">Babesia caballi</name>
    <dbReference type="NCBI Taxonomy" id="5871"/>
    <lineage>
        <taxon>Eukaryota</taxon>
        <taxon>Sar</taxon>
        <taxon>Alveolata</taxon>
        <taxon>Apicomplexa</taxon>
        <taxon>Aconoidasida</taxon>
        <taxon>Piroplasmida</taxon>
        <taxon>Babesiidae</taxon>
        <taxon>Babesia</taxon>
    </lineage>
</organism>
<accession>A0AAV4LQJ0</accession>
<evidence type="ECO:0000256" key="1">
    <source>
        <dbReference type="ARBA" id="ARBA00022679"/>
    </source>
</evidence>
<evidence type="ECO:0000313" key="7">
    <source>
        <dbReference type="EMBL" id="GIX61740.1"/>
    </source>
</evidence>
<keyword evidence="8" id="KW-1185">Reference proteome</keyword>
<dbReference type="Pfam" id="PF14050">
    <property type="entry name" value="Nudc_N"/>
    <property type="match status" value="1"/>
</dbReference>
<keyword evidence="1" id="KW-0808">Transferase</keyword>
<dbReference type="PANTHER" id="PTHR24067">
    <property type="entry name" value="UBIQUITIN-CONJUGATING ENZYME E2"/>
    <property type="match status" value="1"/>
</dbReference>
<dbReference type="PROSITE" id="PS50127">
    <property type="entry name" value="UBC_2"/>
    <property type="match status" value="1"/>
</dbReference>
<proteinExistence type="predicted"/>
<feature type="compositionally biased region" description="Basic and acidic residues" evidence="4">
    <location>
        <begin position="322"/>
        <end position="339"/>
    </location>
</feature>
<dbReference type="InterPro" id="IPR023313">
    <property type="entry name" value="UBQ-conjugating_AS"/>
</dbReference>
<dbReference type="InterPro" id="IPR008978">
    <property type="entry name" value="HSP20-like_chaperone"/>
</dbReference>
<keyword evidence="2" id="KW-0833">Ubl conjugation pathway</keyword>
<feature type="active site" description="Glycyl thioester intermediate" evidence="3">
    <location>
        <position position="88"/>
    </location>
</feature>
<dbReference type="EMBL" id="BPLF01000001">
    <property type="protein sequence ID" value="GIX61740.1"/>
    <property type="molecule type" value="Genomic_DNA"/>
</dbReference>
<evidence type="ECO:0000256" key="2">
    <source>
        <dbReference type="ARBA" id="ARBA00022786"/>
    </source>
</evidence>
<dbReference type="InterPro" id="IPR050113">
    <property type="entry name" value="Ub_conjugating_enzyme"/>
</dbReference>
<feature type="region of interest" description="Disordered" evidence="4">
    <location>
        <begin position="241"/>
        <end position="266"/>
    </location>
</feature>
<dbReference type="InterPro" id="IPR000608">
    <property type="entry name" value="UBC"/>
</dbReference>
<evidence type="ECO:0000256" key="3">
    <source>
        <dbReference type="PROSITE-ProRule" id="PRU10133"/>
    </source>
</evidence>
<name>A0AAV4LQJ0_BABCB</name>
<dbReference type="SUPFAM" id="SSF54495">
    <property type="entry name" value="UBC-like"/>
    <property type="match status" value="1"/>
</dbReference>
<feature type="domain" description="CS" evidence="6">
    <location>
        <begin position="367"/>
        <end position="454"/>
    </location>
</feature>
<dbReference type="Pfam" id="PF00179">
    <property type="entry name" value="UQ_con"/>
    <property type="match status" value="1"/>
</dbReference>
<feature type="region of interest" description="Disordered" evidence="4">
    <location>
        <begin position="290"/>
        <end position="340"/>
    </location>
</feature>
<dbReference type="InterPro" id="IPR025934">
    <property type="entry name" value="NudC_N_dom"/>
</dbReference>
<dbReference type="SUPFAM" id="SSF49764">
    <property type="entry name" value="HSP20-like chaperones"/>
    <property type="match status" value="1"/>
</dbReference>
<dbReference type="PROSITE" id="PS51203">
    <property type="entry name" value="CS"/>
    <property type="match status" value="1"/>
</dbReference>
<dbReference type="Proteomes" id="UP001497744">
    <property type="component" value="Unassembled WGS sequence"/>
</dbReference>
<dbReference type="GO" id="GO:0016740">
    <property type="term" value="F:transferase activity"/>
    <property type="evidence" value="ECO:0007669"/>
    <property type="project" value="UniProtKB-KW"/>
</dbReference>
<protein>
    <submittedName>
        <fullName evidence="7">Ubiquitin-conjugating enzyme E2 2</fullName>
    </submittedName>
</protein>
<dbReference type="RefSeq" id="XP_067713811.1">
    <property type="nucleotide sequence ID" value="XM_067857710.1"/>
</dbReference>
<dbReference type="CDD" id="cd06467">
    <property type="entry name" value="p23_NUDC_like"/>
    <property type="match status" value="1"/>
</dbReference>
<dbReference type="Gene3D" id="2.60.40.790">
    <property type="match status" value="1"/>
</dbReference>
<dbReference type="InterPro" id="IPR016135">
    <property type="entry name" value="UBQ-conjugating_enzyme/RWD"/>
</dbReference>
<dbReference type="InterPro" id="IPR007052">
    <property type="entry name" value="CS_dom"/>
</dbReference>